<organism evidence="8 9">
    <name type="scientific">Schaalia canis</name>
    <dbReference type="NCBI Taxonomy" id="100469"/>
    <lineage>
        <taxon>Bacteria</taxon>
        <taxon>Bacillati</taxon>
        <taxon>Actinomycetota</taxon>
        <taxon>Actinomycetes</taxon>
        <taxon>Actinomycetales</taxon>
        <taxon>Actinomycetaceae</taxon>
        <taxon>Schaalia</taxon>
    </lineage>
</organism>
<accession>A0A3P1SBY6</accession>
<dbReference type="RefSeq" id="WP_124872148.1">
    <property type="nucleotide sequence ID" value="NZ_RQZF01000013.1"/>
</dbReference>
<dbReference type="PANTHER" id="PTHR30619:SF7">
    <property type="entry name" value="BETA-LACTAMASE DOMAIN PROTEIN"/>
    <property type="match status" value="1"/>
</dbReference>
<dbReference type="EMBL" id="RQZF01000013">
    <property type="protein sequence ID" value="RRC94564.1"/>
    <property type="molecule type" value="Genomic_DNA"/>
</dbReference>
<evidence type="ECO:0000256" key="4">
    <source>
        <dbReference type="ARBA" id="ARBA00022989"/>
    </source>
</evidence>
<keyword evidence="2" id="KW-1003">Cell membrane</keyword>
<dbReference type="GO" id="GO:0005886">
    <property type="term" value="C:plasma membrane"/>
    <property type="evidence" value="ECO:0007669"/>
    <property type="project" value="UniProtKB-SubCell"/>
</dbReference>
<dbReference type="AlphaFoldDB" id="A0A3P1SBY6"/>
<name>A0A3P1SBY6_9ACTO</name>
<dbReference type="PANTHER" id="PTHR30619">
    <property type="entry name" value="DNA INTERNALIZATION/COMPETENCE PROTEIN COMEC/REC2"/>
    <property type="match status" value="1"/>
</dbReference>
<feature type="transmembrane region" description="Helical" evidence="6">
    <location>
        <begin position="370"/>
        <end position="389"/>
    </location>
</feature>
<evidence type="ECO:0000256" key="1">
    <source>
        <dbReference type="ARBA" id="ARBA00004651"/>
    </source>
</evidence>
<evidence type="ECO:0000256" key="5">
    <source>
        <dbReference type="ARBA" id="ARBA00023136"/>
    </source>
</evidence>
<keyword evidence="4 6" id="KW-1133">Transmembrane helix</keyword>
<evidence type="ECO:0000256" key="3">
    <source>
        <dbReference type="ARBA" id="ARBA00022692"/>
    </source>
</evidence>
<feature type="transmembrane region" description="Helical" evidence="6">
    <location>
        <begin position="469"/>
        <end position="489"/>
    </location>
</feature>
<feature type="transmembrane region" description="Helical" evidence="6">
    <location>
        <begin position="45"/>
        <end position="68"/>
    </location>
</feature>
<evidence type="ECO:0000256" key="2">
    <source>
        <dbReference type="ARBA" id="ARBA00022475"/>
    </source>
</evidence>
<evidence type="ECO:0000259" key="7">
    <source>
        <dbReference type="Pfam" id="PF03772"/>
    </source>
</evidence>
<feature type="transmembrane region" description="Helical" evidence="6">
    <location>
        <begin position="279"/>
        <end position="298"/>
    </location>
</feature>
<evidence type="ECO:0000256" key="6">
    <source>
        <dbReference type="SAM" id="Phobius"/>
    </source>
</evidence>
<feature type="domain" description="ComEC/Rec2-related protein" evidence="7">
    <location>
        <begin position="255"/>
        <end position="519"/>
    </location>
</feature>
<comment type="subcellular location">
    <subcellularLocation>
        <location evidence="1">Cell membrane</location>
        <topology evidence="1">Multi-pass membrane protein</topology>
    </subcellularLocation>
</comment>
<gene>
    <name evidence="8" type="ORF">EII11_09635</name>
</gene>
<feature type="transmembrane region" description="Helical" evidence="6">
    <location>
        <begin position="410"/>
        <end position="431"/>
    </location>
</feature>
<proteinExistence type="predicted"/>
<keyword evidence="3 6" id="KW-0812">Transmembrane</keyword>
<dbReference type="NCBIfam" id="TIGR00360">
    <property type="entry name" value="ComEC_N-term"/>
    <property type="match status" value="1"/>
</dbReference>
<keyword evidence="5 6" id="KW-0472">Membrane</keyword>
<dbReference type="Pfam" id="PF03772">
    <property type="entry name" value="Competence"/>
    <property type="match status" value="1"/>
</dbReference>
<reference evidence="8 9" key="1">
    <citation type="submission" date="2018-11" db="EMBL/GenBank/DDBJ databases">
        <title>Genomes From Bacteria Associated with the Canine Oral Cavity: a Test Case for Automated Genome-Based Taxonomic Assignment.</title>
        <authorList>
            <person name="Coil D.A."/>
            <person name="Jospin G."/>
            <person name="Darling A.E."/>
            <person name="Wallis C."/>
            <person name="Davis I.J."/>
            <person name="Harris S."/>
            <person name="Eisen J.A."/>
            <person name="Holcombe L.J."/>
            <person name="O'Flynn C."/>
        </authorList>
    </citation>
    <scope>NUCLEOTIDE SEQUENCE [LARGE SCALE GENOMIC DNA]</scope>
    <source>
        <strain evidence="8 9">OH770</strain>
    </source>
</reference>
<sequence>MSDGTHERGPSTSSPMPAFIDLRLVPAALAVWAGCWWGTGAYDWPFGYLAILSVVMGLFVIAALAMMWRRREETARPEPRHRLTPSGSVRSSLALVCVATAGACLLAAQARATYEADPFHQAFLSHHSLECDVEIIGYPRAHNTGSSFSGKSVSLPARTVRIYLKDGRAVASSVEVRIRGKGMMAFQRGDRLRIRVKPAARQRLPAPIAAELQMTRLIERSPARGLTAIPAVIRAHTHAVLASASPDAQGLIPGMAMGDRSALPAQLNKAMRAASMTHLSAISGIHIAVLLTGIALIVPGRGVLRITAIVCALTTVILLAGPTASVLRSVTMAAIGAWGLLSRRSGQGLASLAVAAIVMLYADPWNARSFSFALSTAATAGVVLHGRRWQEWGTRRFQQHTALNGIARTVHAMVSVPLAAQIWVMPVMILMEPQLPLWGVAANVAVAPVVAPLTFLSLVVCLGAPAWPGLSMTFLALADPLCTWVAGIARSVADLPHAQIPWVEGIDGAILWCVMLMIASGGIKVVMRVGHWKATRTPAGTTHRGEHGAT</sequence>
<keyword evidence="9" id="KW-1185">Reference proteome</keyword>
<dbReference type="OrthoDB" id="7177610at2"/>
<evidence type="ECO:0000313" key="9">
    <source>
        <dbReference type="Proteomes" id="UP000280444"/>
    </source>
</evidence>
<dbReference type="InterPro" id="IPR052159">
    <property type="entry name" value="Competence_DNA_uptake"/>
</dbReference>
<feature type="transmembrane region" description="Helical" evidence="6">
    <location>
        <begin position="509"/>
        <end position="527"/>
    </location>
</feature>
<protein>
    <submittedName>
        <fullName evidence="8">ComEC/Rec2 family competence protein</fullName>
    </submittedName>
</protein>
<feature type="transmembrane region" description="Helical" evidence="6">
    <location>
        <begin position="304"/>
        <end position="327"/>
    </location>
</feature>
<evidence type="ECO:0000313" key="8">
    <source>
        <dbReference type="EMBL" id="RRC94564.1"/>
    </source>
</evidence>
<dbReference type="Proteomes" id="UP000280444">
    <property type="component" value="Unassembled WGS sequence"/>
</dbReference>
<dbReference type="InterPro" id="IPR004477">
    <property type="entry name" value="ComEC_N"/>
</dbReference>
<feature type="transmembrane region" description="Helical" evidence="6">
    <location>
        <begin position="348"/>
        <end position="364"/>
    </location>
</feature>
<feature type="transmembrane region" description="Helical" evidence="6">
    <location>
        <begin position="437"/>
        <end position="462"/>
    </location>
</feature>
<comment type="caution">
    <text evidence="8">The sequence shown here is derived from an EMBL/GenBank/DDBJ whole genome shotgun (WGS) entry which is preliminary data.</text>
</comment>